<feature type="compositionally biased region" description="Polar residues" evidence="1">
    <location>
        <begin position="123"/>
        <end position="133"/>
    </location>
</feature>
<proteinExistence type="predicted"/>
<evidence type="ECO:0000256" key="1">
    <source>
        <dbReference type="SAM" id="MobiDB-lite"/>
    </source>
</evidence>
<dbReference type="VEuPathDB" id="VectorBase:BGLAX_043631"/>
<gene>
    <name evidence="2" type="primary">106065088</name>
</gene>
<evidence type="ECO:0000313" key="2">
    <source>
        <dbReference type="EnsemblMetazoa" id="BGLB036875-PA"/>
    </source>
</evidence>
<feature type="compositionally biased region" description="Polar residues" evidence="1">
    <location>
        <begin position="87"/>
        <end position="103"/>
    </location>
</feature>
<dbReference type="VEuPathDB" id="VectorBase:BGLB036875"/>
<dbReference type="OrthoDB" id="10067219at2759"/>
<feature type="compositionally biased region" description="Polar residues" evidence="1">
    <location>
        <begin position="142"/>
        <end position="160"/>
    </location>
</feature>
<sequence>MLKNISVCIWNGLLPLVFDVIPNSFKSHFVVQQLDFVRNLKLKHFHGLQKFPKAGVRMQGLMQQDYYRACSTFSSLPGMMFPDSAYTKNAWSPQPSPQTQDSTFPKLALSGPPPPVPKPYSPTFTTVGKSSLESGIHGSQWRPPQSYTNPLTPISKSPLDNNHAPWRPQ</sequence>
<name>A0A2C9LZS1_BIOGL</name>
<dbReference type="Proteomes" id="UP000076420">
    <property type="component" value="Unassembled WGS sequence"/>
</dbReference>
<organism evidence="2 3">
    <name type="scientific">Biomphalaria glabrata</name>
    <name type="common">Bloodfluke planorb</name>
    <name type="synonym">Freshwater snail</name>
    <dbReference type="NCBI Taxonomy" id="6526"/>
    <lineage>
        <taxon>Eukaryota</taxon>
        <taxon>Metazoa</taxon>
        <taxon>Spiralia</taxon>
        <taxon>Lophotrochozoa</taxon>
        <taxon>Mollusca</taxon>
        <taxon>Gastropoda</taxon>
        <taxon>Heterobranchia</taxon>
        <taxon>Euthyneura</taxon>
        <taxon>Panpulmonata</taxon>
        <taxon>Hygrophila</taxon>
        <taxon>Lymnaeoidea</taxon>
        <taxon>Planorbidae</taxon>
        <taxon>Biomphalaria</taxon>
    </lineage>
</organism>
<evidence type="ECO:0000313" key="3">
    <source>
        <dbReference type="Proteomes" id="UP000076420"/>
    </source>
</evidence>
<feature type="compositionally biased region" description="Pro residues" evidence="1">
    <location>
        <begin position="111"/>
        <end position="120"/>
    </location>
</feature>
<protein>
    <submittedName>
        <fullName evidence="2">Uncharacterized protein</fullName>
    </submittedName>
</protein>
<dbReference type="KEGG" id="bgt:106065088"/>
<dbReference type="EnsemblMetazoa" id="BGLB036875-RA">
    <property type="protein sequence ID" value="BGLB036875-PA"/>
    <property type="gene ID" value="BGLB036875"/>
</dbReference>
<feature type="region of interest" description="Disordered" evidence="1">
    <location>
        <begin position="87"/>
        <end position="169"/>
    </location>
</feature>
<dbReference type="AlphaFoldDB" id="A0A2C9LZS1"/>
<accession>A0A2C9LZS1</accession>
<reference evidence="2" key="1">
    <citation type="submission" date="2020-05" db="UniProtKB">
        <authorList>
            <consortium name="EnsemblMetazoa"/>
        </authorList>
    </citation>
    <scope>IDENTIFICATION</scope>
    <source>
        <strain evidence="2">BB02</strain>
    </source>
</reference>